<reference evidence="2" key="1">
    <citation type="submission" date="2021-01" db="EMBL/GenBank/DDBJ databases">
        <authorList>
            <consortium name="Genoscope - CEA"/>
            <person name="William W."/>
        </authorList>
    </citation>
    <scope>NUCLEOTIDE SEQUENCE</scope>
</reference>
<sequence>MDEPIQSEIEEIKRDIQRLGTKNAEGKYVVKFGVLCNDEKIVQYYEVFFINIRGALVRTLKAAKKQNIVDFQESWFFKSINDNYDIILK</sequence>
<dbReference type="InterPro" id="IPR027817">
    <property type="entry name" value="Costars_dom"/>
</dbReference>
<dbReference type="OMA" id="WFFKSIN"/>
<dbReference type="PANTHER" id="PTHR46334:SF1">
    <property type="entry name" value="COSTARS FAMILY PROTEIN ABRACL"/>
    <property type="match status" value="1"/>
</dbReference>
<dbReference type="InterPro" id="IPR044302">
    <property type="entry name" value="Costars"/>
</dbReference>
<comment type="caution">
    <text evidence="2">The sequence shown here is derived from an EMBL/GenBank/DDBJ whole genome shotgun (WGS) entry which is preliminary data.</text>
</comment>
<dbReference type="PANTHER" id="PTHR46334">
    <property type="entry name" value="COSTARS FAMILY PROTEIN ABRACL"/>
    <property type="match status" value="1"/>
</dbReference>
<accession>A0A8S1MQ28</accession>
<dbReference type="AlphaFoldDB" id="A0A8S1MQ28"/>
<dbReference type="Pfam" id="PF14705">
    <property type="entry name" value="Costars"/>
    <property type="match status" value="1"/>
</dbReference>
<name>A0A8S1MQ28_PARPR</name>
<protein>
    <recommendedName>
        <fullName evidence="1">Costars domain-containing protein</fullName>
    </recommendedName>
</protein>
<proteinExistence type="predicted"/>
<dbReference type="Proteomes" id="UP000688137">
    <property type="component" value="Unassembled WGS sequence"/>
</dbReference>
<dbReference type="EMBL" id="CAJJDM010000066">
    <property type="protein sequence ID" value="CAD8080571.1"/>
    <property type="molecule type" value="Genomic_DNA"/>
</dbReference>
<evidence type="ECO:0000313" key="2">
    <source>
        <dbReference type="EMBL" id="CAD8080571.1"/>
    </source>
</evidence>
<dbReference type="GO" id="GO:0032970">
    <property type="term" value="P:regulation of actin filament-based process"/>
    <property type="evidence" value="ECO:0007669"/>
    <property type="project" value="TreeGrafter"/>
</dbReference>
<evidence type="ECO:0000313" key="3">
    <source>
        <dbReference type="Proteomes" id="UP000688137"/>
    </source>
</evidence>
<evidence type="ECO:0000259" key="1">
    <source>
        <dbReference type="SMART" id="SM01283"/>
    </source>
</evidence>
<feature type="domain" description="Costars" evidence="1">
    <location>
        <begin position="3"/>
        <end position="89"/>
    </location>
</feature>
<gene>
    <name evidence="2" type="ORF">PPRIM_AZ9-3.1.T0640024</name>
</gene>
<keyword evidence="3" id="KW-1185">Reference proteome</keyword>
<dbReference type="SMART" id="SM01283">
    <property type="entry name" value="Costars"/>
    <property type="match status" value="1"/>
</dbReference>
<organism evidence="2 3">
    <name type="scientific">Paramecium primaurelia</name>
    <dbReference type="NCBI Taxonomy" id="5886"/>
    <lineage>
        <taxon>Eukaryota</taxon>
        <taxon>Sar</taxon>
        <taxon>Alveolata</taxon>
        <taxon>Ciliophora</taxon>
        <taxon>Intramacronucleata</taxon>
        <taxon>Oligohymenophorea</taxon>
        <taxon>Peniculida</taxon>
        <taxon>Parameciidae</taxon>
        <taxon>Paramecium</taxon>
    </lineage>
</organism>